<dbReference type="Pfam" id="PF16027">
    <property type="entry name" value="DUF4786"/>
    <property type="match status" value="1"/>
</dbReference>
<dbReference type="InterPro" id="IPR031983">
    <property type="entry name" value="DUF4786"/>
</dbReference>
<reference evidence="2 3" key="1">
    <citation type="submission" date="2023-03" db="EMBL/GenBank/DDBJ databases">
        <title>Genome insight into feeding habits of ladybird beetles.</title>
        <authorList>
            <person name="Li H.-S."/>
            <person name="Huang Y.-H."/>
            <person name="Pang H."/>
        </authorList>
    </citation>
    <scope>NUCLEOTIDE SEQUENCE [LARGE SCALE GENOMIC DNA]</scope>
    <source>
        <strain evidence="2">SYSU_2023b</strain>
        <tissue evidence="2">Whole body</tissue>
    </source>
</reference>
<keyword evidence="3" id="KW-1185">Reference proteome</keyword>
<evidence type="ECO:0000256" key="1">
    <source>
        <dbReference type="SAM" id="Phobius"/>
    </source>
</evidence>
<comment type="caution">
    <text evidence="2">The sequence shown here is derived from an EMBL/GenBank/DDBJ whole genome shotgun (WGS) entry which is preliminary data.</text>
</comment>
<dbReference type="AlphaFoldDB" id="A0AAW1UJ60"/>
<evidence type="ECO:0000313" key="2">
    <source>
        <dbReference type="EMBL" id="KAK9883069.1"/>
    </source>
</evidence>
<dbReference type="Proteomes" id="UP001431783">
    <property type="component" value="Unassembled WGS sequence"/>
</dbReference>
<name>A0AAW1UJ60_9CUCU</name>
<gene>
    <name evidence="2" type="ORF">WA026_001274</name>
</gene>
<sequence>MFLEYVHVEHFRWLLTILANPTIFFYFRIPIAILIVISLVGSSLGSLQSSTRNHDLLTKIGLKRVRAPQSHHSKRLAVQSRHRSRSDDSHMFIIKLPPNPHYYGFTNPNSIHEPIKKKSIPIGFKSNGKPAKIYHWNLPVLKSIAAHKLKSRKNDIHDITINDFPNPESWNEVLDKPEKDNYKPRKPSYYVPAKPKKSQFTNNLTRFFRNLIKKYVSTFSRRYNSRKYNRGFSTSFLKVPLNLPLLKQFIKVESLRDFKNKCFMEYLQLKTSNIGSPLIKYSDILRISTDKMVTYMQDGNFLRSLMNIDTGKYEIFGYHLENNLRKAFKQYNDMAKGYNFLQDLLPVFDYEYIDDMEDDLYDEGMYAVEL</sequence>
<feature type="transmembrane region" description="Helical" evidence="1">
    <location>
        <begin position="23"/>
        <end position="44"/>
    </location>
</feature>
<keyword evidence="1" id="KW-0812">Transmembrane</keyword>
<protein>
    <submittedName>
        <fullName evidence="2">Uncharacterized protein</fullName>
    </submittedName>
</protein>
<organism evidence="2 3">
    <name type="scientific">Henosepilachna vigintioctopunctata</name>
    <dbReference type="NCBI Taxonomy" id="420089"/>
    <lineage>
        <taxon>Eukaryota</taxon>
        <taxon>Metazoa</taxon>
        <taxon>Ecdysozoa</taxon>
        <taxon>Arthropoda</taxon>
        <taxon>Hexapoda</taxon>
        <taxon>Insecta</taxon>
        <taxon>Pterygota</taxon>
        <taxon>Neoptera</taxon>
        <taxon>Endopterygota</taxon>
        <taxon>Coleoptera</taxon>
        <taxon>Polyphaga</taxon>
        <taxon>Cucujiformia</taxon>
        <taxon>Coccinelloidea</taxon>
        <taxon>Coccinellidae</taxon>
        <taxon>Epilachninae</taxon>
        <taxon>Epilachnini</taxon>
        <taxon>Henosepilachna</taxon>
    </lineage>
</organism>
<dbReference type="EMBL" id="JARQZJ010000091">
    <property type="protein sequence ID" value="KAK9883069.1"/>
    <property type="molecule type" value="Genomic_DNA"/>
</dbReference>
<accession>A0AAW1UJ60</accession>
<keyword evidence="1" id="KW-0472">Membrane</keyword>
<proteinExistence type="predicted"/>
<evidence type="ECO:0000313" key="3">
    <source>
        <dbReference type="Proteomes" id="UP001431783"/>
    </source>
</evidence>
<keyword evidence="1" id="KW-1133">Transmembrane helix</keyword>